<accession>A0A1G1WQQ3</accession>
<organism evidence="2 3">
    <name type="scientific">Candidatus Woykebacteria bacterium RIFCSPHIGHO2_02_FULL_43_16b</name>
    <dbReference type="NCBI Taxonomy" id="1802601"/>
    <lineage>
        <taxon>Bacteria</taxon>
        <taxon>Candidatus Woykeibacteriota</taxon>
    </lineage>
</organism>
<dbReference type="AlphaFoldDB" id="A0A1G1WQQ3"/>
<dbReference type="SUPFAM" id="SSF53448">
    <property type="entry name" value="Nucleotide-diphospho-sugar transferases"/>
    <property type="match status" value="1"/>
</dbReference>
<dbReference type="InterPro" id="IPR001173">
    <property type="entry name" value="Glyco_trans_2-like"/>
</dbReference>
<dbReference type="PANTHER" id="PTHR43630:SF2">
    <property type="entry name" value="GLYCOSYLTRANSFERASE"/>
    <property type="match status" value="1"/>
</dbReference>
<reference evidence="2 3" key="1">
    <citation type="journal article" date="2016" name="Nat. Commun.">
        <title>Thousands of microbial genomes shed light on interconnected biogeochemical processes in an aquifer system.</title>
        <authorList>
            <person name="Anantharaman K."/>
            <person name="Brown C.T."/>
            <person name="Hug L.A."/>
            <person name="Sharon I."/>
            <person name="Castelle C.J."/>
            <person name="Probst A.J."/>
            <person name="Thomas B.C."/>
            <person name="Singh A."/>
            <person name="Wilkins M.J."/>
            <person name="Karaoz U."/>
            <person name="Brodie E.L."/>
            <person name="Williams K.H."/>
            <person name="Hubbard S.S."/>
            <person name="Banfield J.F."/>
        </authorList>
    </citation>
    <scope>NUCLEOTIDE SEQUENCE [LARGE SCALE GENOMIC DNA]</scope>
</reference>
<name>A0A1G1WQQ3_9BACT</name>
<dbReference type="Pfam" id="PF00535">
    <property type="entry name" value="Glycos_transf_2"/>
    <property type="match status" value="1"/>
</dbReference>
<comment type="caution">
    <text evidence="2">The sequence shown here is derived from an EMBL/GenBank/DDBJ whole genome shotgun (WGS) entry which is preliminary data.</text>
</comment>
<gene>
    <name evidence="2" type="ORF">A3J50_01575</name>
</gene>
<dbReference type="EMBL" id="MHCX01000018">
    <property type="protein sequence ID" value="OGY29670.1"/>
    <property type="molecule type" value="Genomic_DNA"/>
</dbReference>
<dbReference type="InterPro" id="IPR029044">
    <property type="entry name" value="Nucleotide-diphossugar_trans"/>
</dbReference>
<feature type="domain" description="Glycosyltransferase 2-like" evidence="1">
    <location>
        <begin position="3"/>
        <end position="129"/>
    </location>
</feature>
<sequence length="266" mass="30596">MISCIINTKNEEANIASCLESITKQSLQDFEIIVVDNNSSDRTKEISRQFTDKVYNKGPERSTQRNFGAKTSKGKWLLFIDADMVLEKGILEACLNLVKKDPEIKAVVIPERSYGIGFWAKVKSFEKSLYLFDQHIEAPRFFDKEVFLSIGGYNEKLIASEDWNLADRLGQNATKVGRISTFINHNEGRISLLSSFRKKFYYGTNIKYYFQASLSPKRYTIFRQSYIRNWKKFVLQPHLGLGFLVLKTFETLGGFLGFVSSLTKQK</sequence>
<evidence type="ECO:0000313" key="2">
    <source>
        <dbReference type="EMBL" id="OGY29670.1"/>
    </source>
</evidence>
<evidence type="ECO:0000259" key="1">
    <source>
        <dbReference type="Pfam" id="PF00535"/>
    </source>
</evidence>
<evidence type="ECO:0000313" key="3">
    <source>
        <dbReference type="Proteomes" id="UP000177821"/>
    </source>
</evidence>
<dbReference type="PANTHER" id="PTHR43630">
    <property type="entry name" value="POLY-BETA-1,6-N-ACETYL-D-GLUCOSAMINE SYNTHASE"/>
    <property type="match status" value="1"/>
</dbReference>
<protein>
    <recommendedName>
        <fullName evidence="1">Glycosyltransferase 2-like domain-containing protein</fullName>
    </recommendedName>
</protein>
<dbReference type="Proteomes" id="UP000177821">
    <property type="component" value="Unassembled WGS sequence"/>
</dbReference>
<dbReference type="Gene3D" id="3.90.550.10">
    <property type="entry name" value="Spore Coat Polysaccharide Biosynthesis Protein SpsA, Chain A"/>
    <property type="match status" value="1"/>
</dbReference>
<proteinExistence type="predicted"/>